<protein>
    <submittedName>
        <fullName evidence="1">Uncharacterized protein</fullName>
    </submittedName>
</protein>
<dbReference type="Proteomes" id="UP000217790">
    <property type="component" value="Unassembled WGS sequence"/>
</dbReference>
<proteinExistence type="predicted"/>
<name>A0A2H3CIV8_ARMGA</name>
<dbReference type="EMBL" id="KZ293710">
    <property type="protein sequence ID" value="PBK83021.1"/>
    <property type="molecule type" value="Genomic_DNA"/>
</dbReference>
<gene>
    <name evidence="1" type="ORF">ARMGADRAFT_683353</name>
</gene>
<accession>A0A2H3CIV8</accession>
<reference evidence="2" key="1">
    <citation type="journal article" date="2017" name="Nat. Ecol. Evol.">
        <title>Genome expansion and lineage-specific genetic innovations in the forest pathogenic fungi Armillaria.</title>
        <authorList>
            <person name="Sipos G."/>
            <person name="Prasanna A.N."/>
            <person name="Walter M.C."/>
            <person name="O'Connor E."/>
            <person name="Balint B."/>
            <person name="Krizsan K."/>
            <person name="Kiss B."/>
            <person name="Hess J."/>
            <person name="Varga T."/>
            <person name="Slot J."/>
            <person name="Riley R."/>
            <person name="Boka B."/>
            <person name="Rigling D."/>
            <person name="Barry K."/>
            <person name="Lee J."/>
            <person name="Mihaltcheva S."/>
            <person name="LaButti K."/>
            <person name="Lipzen A."/>
            <person name="Waldron R."/>
            <person name="Moloney N.M."/>
            <person name="Sperisen C."/>
            <person name="Kredics L."/>
            <person name="Vagvoelgyi C."/>
            <person name="Patrignani A."/>
            <person name="Fitzpatrick D."/>
            <person name="Nagy I."/>
            <person name="Doyle S."/>
            <person name="Anderson J.B."/>
            <person name="Grigoriev I.V."/>
            <person name="Gueldener U."/>
            <person name="Muensterkoetter M."/>
            <person name="Nagy L.G."/>
        </authorList>
    </citation>
    <scope>NUCLEOTIDE SEQUENCE [LARGE SCALE GENOMIC DNA]</scope>
    <source>
        <strain evidence="2">Ar21-2</strain>
    </source>
</reference>
<dbReference type="InParanoid" id="A0A2H3CIV8"/>
<organism evidence="1 2">
    <name type="scientific">Armillaria gallica</name>
    <name type="common">Bulbous honey fungus</name>
    <name type="synonym">Armillaria bulbosa</name>
    <dbReference type="NCBI Taxonomy" id="47427"/>
    <lineage>
        <taxon>Eukaryota</taxon>
        <taxon>Fungi</taxon>
        <taxon>Dikarya</taxon>
        <taxon>Basidiomycota</taxon>
        <taxon>Agaricomycotina</taxon>
        <taxon>Agaricomycetes</taxon>
        <taxon>Agaricomycetidae</taxon>
        <taxon>Agaricales</taxon>
        <taxon>Marasmiineae</taxon>
        <taxon>Physalacriaceae</taxon>
        <taxon>Armillaria</taxon>
    </lineage>
</organism>
<evidence type="ECO:0000313" key="1">
    <source>
        <dbReference type="EMBL" id="PBK83021.1"/>
    </source>
</evidence>
<sequence>MTLVSLMPICTRHQQDSRYIETIAEKGRPNRRRHFGFRHCCSLWYVHLFFITLRKMESSGLPFDILLMDILTTGHGHMDGWQAVLTYRMEVIFILASDSELGGIDRQPMITFKLSADMPNRTSLL</sequence>
<dbReference type="AlphaFoldDB" id="A0A2H3CIV8"/>
<keyword evidence="2" id="KW-1185">Reference proteome</keyword>
<evidence type="ECO:0000313" key="2">
    <source>
        <dbReference type="Proteomes" id="UP000217790"/>
    </source>
</evidence>